<protein>
    <recommendedName>
        <fullName evidence="9">SSD domain-containing protein</fullName>
    </recommendedName>
</protein>
<evidence type="ECO:0000256" key="2">
    <source>
        <dbReference type="ARBA" id="ARBA00010157"/>
    </source>
</evidence>
<keyword evidence="4 8" id="KW-0812">Transmembrane</keyword>
<keyword evidence="3" id="KW-1003">Cell membrane</keyword>
<dbReference type="PANTHER" id="PTHR33406">
    <property type="entry name" value="MEMBRANE PROTEIN MJ1562-RELATED"/>
    <property type="match status" value="1"/>
</dbReference>
<feature type="transmembrane region" description="Helical" evidence="8">
    <location>
        <begin position="829"/>
        <end position="855"/>
    </location>
</feature>
<keyword evidence="7" id="KW-0175">Coiled coil</keyword>
<keyword evidence="6 8" id="KW-0472">Membrane</keyword>
<evidence type="ECO:0000256" key="6">
    <source>
        <dbReference type="ARBA" id="ARBA00023136"/>
    </source>
</evidence>
<dbReference type="Gene3D" id="1.20.1640.10">
    <property type="entry name" value="Multidrug efflux transporter AcrB transmembrane domain"/>
    <property type="match status" value="2"/>
</dbReference>
<dbReference type="SUPFAM" id="SSF82866">
    <property type="entry name" value="Multidrug efflux transporter AcrB transmembrane domain"/>
    <property type="match status" value="2"/>
</dbReference>
<feature type="transmembrane region" description="Helical" evidence="8">
    <location>
        <begin position="182"/>
        <end position="199"/>
    </location>
</feature>
<gene>
    <name evidence="10" type="ORF">BME96_15490</name>
</gene>
<evidence type="ECO:0000259" key="9">
    <source>
        <dbReference type="PROSITE" id="PS50156"/>
    </source>
</evidence>
<evidence type="ECO:0000313" key="11">
    <source>
        <dbReference type="Proteomes" id="UP000182945"/>
    </source>
</evidence>
<feature type="domain" description="SSD" evidence="9">
    <location>
        <begin position="834"/>
        <end position="960"/>
    </location>
</feature>
<dbReference type="InterPro" id="IPR050545">
    <property type="entry name" value="Mycobact_MmpL"/>
</dbReference>
<organism evidence="10 11">
    <name type="scientific">Virgibacillus halodenitrificans</name>
    <name type="common">Bacillus halodenitrificans</name>
    <dbReference type="NCBI Taxonomy" id="1482"/>
    <lineage>
        <taxon>Bacteria</taxon>
        <taxon>Bacillati</taxon>
        <taxon>Bacillota</taxon>
        <taxon>Bacilli</taxon>
        <taxon>Bacillales</taxon>
        <taxon>Bacillaceae</taxon>
        <taxon>Virgibacillus</taxon>
    </lineage>
</organism>
<evidence type="ECO:0000256" key="3">
    <source>
        <dbReference type="ARBA" id="ARBA00022475"/>
    </source>
</evidence>
<dbReference type="KEGG" id="vhl:BME96_15490"/>
<evidence type="ECO:0000256" key="4">
    <source>
        <dbReference type="ARBA" id="ARBA00022692"/>
    </source>
</evidence>
<keyword evidence="5 8" id="KW-1133">Transmembrane helix</keyword>
<dbReference type="GeneID" id="71515816"/>
<evidence type="ECO:0000256" key="8">
    <source>
        <dbReference type="SAM" id="Phobius"/>
    </source>
</evidence>
<evidence type="ECO:0000256" key="1">
    <source>
        <dbReference type="ARBA" id="ARBA00004651"/>
    </source>
</evidence>
<feature type="transmembrane region" description="Helical" evidence="8">
    <location>
        <begin position="283"/>
        <end position="305"/>
    </location>
</feature>
<comment type="subcellular location">
    <subcellularLocation>
        <location evidence="1">Cell membrane</location>
        <topology evidence="1">Multi-pass membrane protein</topology>
    </subcellularLocation>
</comment>
<feature type="transmembrane region" description="Helical" evidence="8">
    <location>
        <begin position="861"/>
        <end position="884"/>
    </location>
</feature>
<reference evidence="10 11" key="1">
    <citation type="submission" date="2016-11" db="EMBL/GenBank/DDBJ databases">
        <title>Complete genome sequencing of Virgibacillus halodenitrificans PDB-F2.</title>
        <authorList>
            <person name="Sun Z."/>
            <person name="Zhou Y."/>
            <person name="Li H."/>
        </authorList>
    </citation>
    <scope>NUCLEOTIDE SEQUENCE [LARGE SCALE GENOMIC DNA]</scope>
    <source>
        <strain evidence="10 11">PDB-F2</strain>
    </source>
</reference>
<feature type="transmembrane region" description="Helical" evidence="8">
    <location>
        <begin position="7"/>
        <end position="25"/>
    </location>
</feature>
<name>A0AAC9NLW5_VIRHA</name>
<dbReference type="PANTHER" id="PTHR33406:SF6">
    <property type="entry name" value="MEMBRANE PROTEIN YDGH-RELATED"/>
    <property type="match status" value="1"/>
</dbReference>
<evidence type="ECO:0000256" key="7">
    <source>
        <dbReference type="SAM" id="Coils"/>
    </source>
</evidence>
<dbReference type="GO" id="GO:0005886">
    <property type="term" value="C:plasma membrane"/>
    <property type="evidence" value="ECO:0007669"/>
    <property type="project" value="UniProtKB-SubCell"/>
</dbReference>
<feature type="transmembrane region" description="Helical" evidence="8">
    <location>
        <begin position="236"/>
        <end position="255"/>
    </location>
</feature>
<accession>A0AAC9NLW5</accession>
<dbReference type="InterPro" id="IPR004869">
    <property type="entry name" value="MMPL_dom"/>
</dbReference>
<dbReference type="InterPro" id="IPR000731">
    <property type="entry name" value="SSD"/>
</dbReference>
<dbReference type="EMBL" id="CP017962">
    <property type="protein sequence ID" value="APC49510.1"/>
    <property type="molecule type" value="Genomic_DNA"/>
</dbReference>
<feature type="transmembrane region" description="Helical" evidence="8">
    <location>
        <begin position="311"/>
        <end position="333"/>
    </location>
</feature>
<feature type="transmembrane region" description="Helical" evidence="8">
    <location>
        <begin position="930"/>
        <end position="954"/>
    </location>
</feature>
<dbReference type="Proteomes" id="UP000182945">
    <property type="component" value="Chromosome"/>
</dbReference>
<comment type="similarity">
    <text evidence="2">Belongs to the resistance-nodulation-cell division (RND) (TC 2.A.6) family. MmpL subfamily.</text>
</comment>
<dbReference type="RefSeq" id="WP_071649533.1">
    <property type="nucleotide sequence ID" value="NZ_CP017962.1"/>
</dbReference>
<feature type="transmembrane region" description="Helical" evidence="8">
    <location>
        <begin position="905"/>
        <end position="924"/>
    </location>
</feature>
<dbReference type="Pfam" id="PF03176">
    <property type="entry name" value="MMPL"/>
    <property type="match status" value="2"/>
</dbReference>
<evidence type="ECO:0000313" key="10">
    <source>
        <dbReference type="EMBL" id="APC49510.1"/>
    </source>
</evidence>
<evidence type="ECO:0000256" key="5">
    <source>
        <dbReference type="ARBA" id="ARBA00022989"/>
    </source>
</evidence>
<dbReference type="Gene3D" id="1.10.287.950">
    <property type="entry name" value="Methyl-accepting chemotaxis protein"/>
    <property type="match status" value="2"/>
</dbReference>
<dbReference type="SUPFAM" id="SSF58104">
    <property type="entry name" value="Methyl-accepting chemotaxis protein (MCP) signaling domain"/>
    <property type="match status" value="2"/>
</dbReference>
<feature type="coiled-coil region" evidence="7">
    <location>
        <begin position="76"/>
        <end position="103"/>
    </location>
</feature>
<sequence>MKQIIRFRWLIAAFWVIAAAGLFIFSPNLQELVADKGQISVPEGSPSDEAQDLIDQMSKNSGKNNASSVLVFHDENKLDKADKDEIQQVIKNLKEKKDELGISNLLNFNESKEIKEQTVSEDNQTILVPFDISLENKDIDQAREKIYDIADDTSIDHYVTGQQYIEQDIVKNSQEGLKRTEIITVGLILIILFIVFKSFVAPFIPLLTVGISYLAAQGIVAILADTVNFPLSTFTQIFMVAVMFGIGTDYCILLISRFKEEMAEHESTKDAVIATYKSGGKTIFFAGLAVLIGFSTIGLSTFSLYQSAVAVAVGVAIVLLALSTLVPFFLVVLGKKLFWPFDKNAAHKESKLWGTAGAFAWKRPIIALIIVAVITVPAMLTYSGDKSYNSLEEIGDSYDSVKGFNLIADSFGPGQTMPATVVFKTDKPVDSQQDYQDIAKITQRIAEMDGVKQVRSATRPTGEVIDDFLLINQTEKLADGIGESKEGLQDIQDGLNEASKELDKSQPQLQEAENGVDDLMQGTQDTKDGISQMQTALTDIQNGIESGAQGAGEIQKNLQTIQGNLNQTVSGNKELVQGYQQLAKQLQNIPGAAPLASSMNQLNSNLQQTVTAQEQLAGGINRLSGAVGELQSGLNQAGNGQQQVVGKIPEVQEGLSQIYGGQKELKQAFADMQSQLNELSSGLQDSVEGLKQVNEGLTGVEDFLKDFSENGNEDYVFIPQDTLNDESFQEGTEAYLSEDKKITKFEVILSDNPYSTKAMNQVEDINNTVDSARKETMFADSDQKIGGVSSTNNDLQHISNEDYTRTAILMIAGIFIILVIMLRSLVMPLYLIGSLIITYITSMAFSEFIFVHIFNYSGLTWAIPFFAFVMLVALGIDYSIFLMARFNEYKNGDIKEALFAAMRNMGTVIISAAVILGGTFGAMLPSGVLSLLQIATAVIAGLFLYAFVMLPLFIPLMVRMFGKANWWPFKR</sequence>
<proteinExistence type="inferred from homology"/>
<dbReference type="AlphaFoldDB" id="A0AAC9NLW5"/>
<dbReference type="PROSITE" id="PS50156">
    <property type="entry name" value="SSD"/>
    <property type="match status" value="1"/>
</dbReference>
<feature type="transmembrane region" description="Helical" evidence="8">
    <location>
        <begin position="803"/>
        <end position="822"/>
    </location>
</feature>